<dbReference type="Proteomes" id="UP000601435">
    <property type="component" value="Unassembled WGS sequence"/>
</dbReference>
<sequence>MCTYVCAHYNQGPTASLVLSSSALGSIAPAVVCFSPGLSQDFREDLEAFDGQWELQIRFAALRPRTAQLQEPLEEQPCGAWFLDLAVEGVEGLHGFPHIAGCKWNESVPQISLQLSGEFPTCRGDGCSFHLALNVEVTEAFQDASEVAQIAAVCRGTENCSMHEGVEVLSLPVFSTRGTRSALSPGSLILEDLPRHQRALLLEDDSELHANLSLSLQLPPEGLDLQPIVNVSSILIRMLLFPLSSWEVATCEASIGICETEHFGPYRSWVSLDMSAAWDVGEGAAGTWDPDWRSWQLALPAPRTAFFPSQVVAELMVSGEDENASLVEFSGILPFAAFWRRQSPGAPAIPVLQLLVIGRSGHGPFPFPSKRNEILVRLELPTTLTAGTRGGAGLSLHLPEDYECLSAETILQLQVFDAPQDAQLLESLEVSRDLEDFLGSVTHDTGRRWWQRGTRPSECFLNLEEFEAFYAGQQIYVKVAFHTPGSVRPAEPWHLELRSRGEDWEASTPDALSFPSSGSDGSVWQGGMSVLGDLHSVTLQPSTLSFSAAAFWLTVTLQPHRHFAAAVIIDGPKSVDFQTCTARVNEALRAEGVRPLPLGPSPSCVAGTWPCLFRQLQPPHCAEDPTPALPRSRAFVHLREHLEPGELYCFEVSVRSLSPAAGEWYVWTQSSSGPELLEGSLAVFNPDHGEPSWELSVEDLQVNISLSDRRPFLLSGATGKVEVDFLSPRSGRTGLRIIAPSGYIWGPPVTAGVLPRDCWAALAMPSGWPGCEAVANVVTWDGIDLVANETYILQLEVRVPAEMPRLGSNAFFVQLGAFLPSSSSEAPWAGAVLSKDAMGEPFLILAISEASVACSCTAAGIRANYVRFALRLPALQSGNVLQISGDVATAAWLRIQLTCHPAHAGLTFSASCAIRAPLATDMPRGAIAVPDGTDCQYRTTEMTLLDSGGVVRSVDAPLLLLSASMPWPGAFYAVEVLGRNPPSPGPAGTWTFQVFDSATQLQALFLAASAVGCPVRRALSAGLLAAPEPYSEQATAWEITGRPGQRDHVVLSLSVTDRPAVESGFLPLRLVAPKGWSFVSPTTGSFDVDGDCSAYPAYPDPSSRTLWPGPFGACRGHGREAVIEVPAGLEPLNVYSLRVAVINPRYEELSLEAEEASVWFLELGDEASPPLLGPRLRLLRDIRVEPTSTAAQGRKAPLLLSLVPSTSVPSHGRLRITAPQGIAFEPGSCLLVESAGACEQCSAVVEALDDLAAAATKAGGWCASTSECSDEAGDCPEAYFSFAVALSTAQQSESISVAASCSFRLLPEDVHCETEDAETGQSLVLQLSRMQFVFGRRYEVSVDIRHPSVDVAENLSDPWEAWQLQTETLVDDLWQPVDVGEAPSYALSPALGLSVELQLEPPKRLRNGSLCQPPVAGGSTGVVHVLLDLALPLLEGDELYIWLPRDQLISSCQLSDSSPPSDPSASQASLCGDPAELEIDWEGREGTGGTVPPVEVDPNATSTASTTSTLTRTSTTSTTTSTITSTTYSGSSTGCDSSDGGLCLKCRCDTHCELLRRGQAAAG</sequence>
<accession>A0A813C7B3</accession>
<gene>
    <name evidence="2" type="primary">Xpo1</name>
    <name evidence="2" type="ORF">SNEC2469_LOCUS33169</name>
</gene>
<organism evidence="2 3">
    <name type="scientific">Symbiodinium necroappetens</name>
    <dbReference type="NCBI Taxonomy" id="1628268"/>
    <lineage>
        <taxon>Eukaryota</taxon>
        <taxon>Sar</taxon>
        <taxon>Alveolata</taxon>
        <taxon>Dinophyceae</taxon>
        <taxon>Suessiales</taxon>
        <taxon>Symbiodiniaceae</taxon>
        <taxon>Symbiodinium</taxon>
    </lineage>
</organism>
<proteinExistence type="predicted"/>
<keyword evidence="3" id="KW-1185">Reference proteome</keyword>
<comment type="caution">
    <text evidence="2">The sequence shown here is derived from an EMBL/GenBank/DDBJ whole genome shotgun (WGS) entry which is preliminary data.</text>
</comment>
<feature type="region of interest" description="Disordered" evidence="1">
    <location>
        <begin position="1483"/>
        <end position="1534"/>
    </location>
</feature>
<evidence type="ECO:0000313" key="2">
    <source>
        <dbReference type="EMBL" id="CAE7938467.1"/>
    </source>
</evidence>
<feature type="compositionally biased region" description="Low complexity" evidence="1">
    <location>
        <begin position="1501"/>
        <end position="1533"/>
    </location>
</feature>
<dbReference type="OrthoDB" id="433448at2759"/>
<evidence type="ECO:0000313" key="3">
    <source>
        <dbReference type="Proteomes" id="UP000601435"/>
    </source>
</evidence>
<reference evidence="2" key="1">
    <citation type="submission" date="2021-02" db="EMBL/GenBank/DDBJ databases">
        <authorList>
            <person name="Dougan E. K."/>
            <person name="Rhodes N."/>
            <person name="Thang M."/>
            <person name="Chan C."/>
        </authorList>
    </citation>
    <scope>NUCLEOTIDE SEQUENCE</scope>
</reference>
<protein>
    <submittedName>
        <fullName evidence="2">Xpo1 protein</fullName>
    </submittedName>
</protein>
<dbReference type="EMBL" id="CAJNJA010086363">
    <property type="protein sequence ID" value="CAE7938467.1"/>
    <property type="molecule type" value="Genomic_DNA"/>
</dbReference>
<evidence type="ECO:0000256" key="1">
    <source>
        <dbReference type="SAM" id="MobiDB-lite"/>
    </source>
</evidence>
<name>A0A813C7B3_9DINO</name>